<name>C5KPL9_PERM5</name>
<evidence type="ECO:0000313" key="2">
    <source>
        <dbReference type="Proteomes" id="UP000007800"/>
    </source>
</evidence>
<dbReference type="GeneID" id="9042545"/>
<organism evidence="2">
    <name type="scientific">Perkinsus marinus (strain ATCC 50983 / TXsc)</name>
    <dbReference type="NCBI Taxonomy" id="423536"/>
    <lineage>
        <taxon>Eukaryota</taxon>
        <taxon>Sar</taxon>
        <taxon>Alveolata</taxon>
        <taxon>Perkinsozoa</taxon>
        <taxon>Perkinsea</taxon>
        <taxon>Perkinsida</taxon>
        <taxon>Perkinsidae</taxon>
        <taxon>Perkinsus</taxon>
    </lineage>
</organism>
<accession>C5KPL9</accession>
<sequence>MGESGIDKRVEFVLRRIFTVFGYSKFDKFKSAILSVKEESPLRAIEIFLDDPERPVVFAYQGSGESLIASCDCPASVAQIKKKVLVICRAKAGVEISMDNIVEAILVQELSKKLLENMNLLLNGA</sequence>
<dbReference type="InParanoid" id="C5KPL9"/>
<reference evidence="1 2" key="1">
    <citation type="submission" date="2008-07" db="EMBL/GenBank/DDBJ databases">
        <authorList>
            <person name="El-Sayed N."/>
            <person name="Caler E."/>
            <person name="Inman J."/>
            <person name="Amedeo P."/>
            <person name="Hass B."/>
            <person name="Wortman J."/>
        </authorList>
    </citation>
    <scope>NUCLEOTIDE SEQUENCE [LARGE SCALE GENOMIC DNA]</scope>
    <source>
        <strain evidence="2">ATCC 50983 / TXsc</strain>
    </source>
</reference>
<dbReference type="AlphaFoldDB" id="C5KPL9"/>
<dbReference type="Proteomes" id="UP000007800">
    <property type="component" value="Unassembled WGS sequence"/>
</dbReference>
<evidence type="ECO:0000313" key="1">
    <source>
        <dbReference type="EMBL" id="EER13574.1"/>
    </source>
</evidence>
<keyword evidence="2" id="KW-1185">Reference proteome</keyword>
<dbReference type="EMBL" id="GG675148">
    <property type="protein sequence ID" value="EER13574.1"/>
    <property type="molecule type" value="Genomic_DNA"/>
</dbReference>
<gene>
    <name evidence="1" type="ORF">Pmar_PMAR024219</name>
</gene>
<dbReference type="OrthoDB" id="424310at2759"/>
<proteinExistence type="predicted"/>
<dbReference type="RefSeq" id="XP_002781779.1">
    <property type="nucleotide sequence ID" value="XM_002781733.1"/>
</dbReference>
<protein>
    <submittedName>
        <fullName evidence="1">Uncharacterized protein</fullName>
    </submittedName>
</protein>